<evidence type="ECO:0000313" key="1">
    <source>
        <dbReference type="EMBL" id="ASB39561.1"/>
    </source>
</evidence>
<evidence type="ECO:0000313" key="2">
    <source>
        <dbReference type="Proteomes" id="UP000196710"/>
    </source>
</evidence>
<dbReference type="Proteomes" id="UP000196710">
    <property type="component" value="Chromosome"/>
</dbReference>
<dbReference type="EMBL" id="CP021422">
    <property type="protein sequence ID" value="ASB39561.1"/>
    <property type="molecule type" value="Genomic_DNA"/>
</dbReference>
<reference evidence="2" key="1">
    <citation type="submission" date="2017-05" db="EMBL/GenBank/DDBJ databases">
        <title>Improved OligoMM genomes.</title>
        <authorList>
            <person name="Garzetti D."/>
        </authorList>
    </citation>
    <scope>NUCLEOTIDE SEQUENCE [LARGE SCALE GENOMIC DNA]</scope>
    <source>
        <strain evidence="2">KB18</strain>
    </source>
</reference>
<name>A0ABN4ZZD6_9FIRM</name>
<accession>A0ABN4ZZD6</accession>
<gene>
    <name evidence="1" type="ORF">ADH66_02140</name>
</gene>
<organism evidence="1 2">
    <name type="scientific">Acutalibacter muris</name>
    <dbReference type="NCBI Taxonomy" id="1796620"/>
    <lineage>
        <taxon>Bacteria</taxon>
        <taxon>Bacillati</taxon>
        <taxon>Bacillota</taxon>
        <taxon>Clostridia</taxon>
        <taxon>Eubacteriales</taxon>
        <taxon>Acutalibacteraceae</taxon>
        <taxon>Acutalibacter</taxon>
    </lineage>
</organism>
<dbReference type="InterPro" id="IPR012808">
    <property type="entry name" value="CHP02453"/>
</dbReference>
<sequence>MASSPCRHRPLGGRAHRLCRRPCPRHRGPPRLRGLPRYQHSKALEGGYGRMTQPLTPRAMDFLMELSINNERPWFQEHREEFETLLHRPFKELAGETCSIMAKDFPGCGFGLHVSRIYRDARRLFGRGPYHDHLWFSLQREDCRNTGPMLWFEFGLSGTSHGLGYWDRSAEQAAAFRKKIDSDPKRFEELLLAVPDRDKSRLWGDEYKRPKGHYNDILDPWYNRKQASIGYDDYFGEDLFTDRLPQLLSDSFSGLVPLYHYMMEAAELELKE</sequence>
<protein>
    <recommendedName>
        <fullName evidence="3">TIGR02453 family protein</fullName>
    </recommendedName>
</protein>
<proteinExistence type="predicted"/>
<keyword evidence="2" id="KW-1185">Reference proteome</keyword>
<dbReference type="Pfam" id="PF09365">
    <property type="entry name" value="DUF2461"/>
    <property type="match status" value="1"/>
</dbReference>
<dbReference type="PANTHER" id="PTHR36452">
    <property type="entry name" value="CHROMOSOME 12, WHOLE GENOME SHOTGUN SEQUENCE"/>
    <property type="match status" value="1"/>
</dbReference>
<evidence type="ECO:0008006" key="3">
    <source>
        <dbReference type="Google" id="ProtNLM"/>
    </source>
</evidence>
<dbReference type="PANTHER" id="PTHR36452:SF1">
    <property type="entry name" value="DUF2461 DOMAIN-CONTAINING PROTEIN"/>
    <property type="match status" value="1"/>
</dbReference>